<protein>
    <submittedName>
        <fullName evidence="2">Helix-turn-helix transcriptional regulator</fullName>
    </submittedName>
</protein>
<dbReference type="Pfam" id="PF13560">
    <property type="entry name" value="HTH_31"/>
    <property type="match status" value="1"/>
</dbReference>
<dbReference type="CDD" id="cd00093">
    <property type="entry name" value="HTH_XRE"/>
    <property type="match status" value="1"/>
</dbReference>
<dbReference type="Pfam" id="PF19054">
    <property type="entry name" value="DUF5753"/>
    <property type="match status" value="1"/>
</dbReference>
<dbReference type="EMBL" id="JAQFWP010000030">
    <property type="protein sequence ID" value="MDA2806169.1"/>
    <property type="molecule type" value="Genomic_DNA"/>
</dbReference>
<accession>A0ABT4TNB7</accession>
<comment type="caution">
    <text evidence="2">The sequence shown here is derived from an EMBL/GenBank/DDBJ whole genome shotgun (WGS) entry which is preliminary data.</text>
</comment>
<reference evidence="2" key="1">
    <citation type="submission" date="2023-01" db="EMBL/GenBank/DDBJ databases">
        <title>Draft genome sequence of Nocardiopsis sp. LSu2-4 isolated from halophytes.</title>
        <authorList>
            <person name="Duangmal K."/>
            <person name="Chantavorakit T."/>
        </authorList>
    </citation>
    <scope>NUCLEOTIDE SEQUENCE</scope>
    <source>
        <strain evidence="2">LSu2-4</strain>
    </source>
</reference>
<dbReference type="RefSeq" id="WP_270678810.1">
    <property type="nucleotide sequence ID" value="NZ_JAQFWP010000030.1"/>
</dbReference>
<proteinExistence type="predicted"/>
<feature type="domain" description="DUF5753" evidence="1">
    <location>
        <begin position="107"/>
        <end position="281"/>
    </location>
</feature>
<sequence length="291" mass="32695">MPTRRSVHSPTVRLRRLAAEMRRARLAADYTQLGDAAKALGWSGPKLSRIEDAKTRFIKPDDIDHLCDLYEIKDREAREALHALARQARERGWWSEYKDVFGDNVLPDFETEASMIRTYEGLVIPGLLQTAEYTEAVFRGGQAHPDDVVERHVAARLERQQILNRHKPPHFSAVIDEAAIRRRVRESGVMHDQLQHLVNMATRHNIDIQVLPFNAGPHAATAGSFAIMDFPSEIDPSIVYTETATGHVISEGDEAITRYVSIFGHAQAAALRASESVAFIHQLLAQESDHP</sequence>
<evidence type="ECO:0000313" key="3">
    <source>
        <dbReference type="Proteomes" id="UP001165685"/>
    </source>
</evidence>
<evidence type="ECO:0000259" key="1">
    <source>
        <dbReference type="Pfam" id="PF19054"/>
    </source>
</evidence>
<dbReference type="Proteomes" id="UP001165685">
    <property type="component" value="Unassembled WGS sequence"/>
</dbReference>
<evidence type="ECO:0000313" key="2">
    <source>
        <dbReference type="EMBL" id="MDA2806169.1"/>
    </source>
</evidence>
<name>A0ABT4TNB7_9ACTN</name>
<dbReference type="InterPro" id="IPR001387">
    <property type="entry name" value="Cro/C1-type_HTH"/>
</dbReference>
<gene>
    <name evidence="2" type="ORF">O4U47_16780</name>
</gene>
<keyword evidence="3" id="KW-1185">Reference proteome</keyword>
<dbReference type="InterPro" id="IPR043917">
    <property type="entry name" value="DUF5753"/>
</dbReference>
<organism evidence="2 3">
    <name type="scientific">Nocardiopsis suaedae</name>
    <dbReference type="NCBI Taxonomy" id="3018444"/>
    <lineage>
        <taxon>Bacteria</taxon>
        <taxon>Bacillati</taxon>
        <taxon>Actinomycetota</taxon>
        <taxon>Actinomycetes</taxon>
        <taxon>Streptosporangiales</taxon>
        <taxon>Nocardiopsidaceae</taxon>
        <taxon>Nocardiopsis</taxon>
    </lineage>
</organism>